<evidence type="ECO:0008006" key="4">
    <source>
        <dbReference type="Google" id="ProtNLM"/>
    </source>
</evidence>
<dbReference type="Gene3D" id="3.15.10.30">
    <property type="entry name" value="Haemolymph juvenile hormone binding protein"/>
    <property type="match status" value="1"/>
</dbReference>
<reference evidence="2 3" key="1">
    <citation type="submission" date="2015-12" db="EMBL/GenBank/DDBJ databases">
        <title>The genome of Folsomia candida.</title>
        <authorList>
            <person name="Faddeeva A."/>
            <person name="Derks M.F."/>
            <person name="Anvar Y."/>
            <person name="Smit S."/>
            <person name="Van Straalen N."/>
            <person name="Roelofs D."/>
        </authorList>
    </citation>
    <scope>NUCLEOTIDE SEQUENCE [LARGE SCALE GENOMIC DNA]</scope>
    <source>
        <strain evidence="2 3">VU population</strain>
        <tissue evidence="2">Whole body</tissue>
    </source>
</reference>
<dbReference type="OrthoDB" id="6370791at2759"/>
<keyword evidence="3" id="KW-1185">Reference proteome</keyword>
<dbReference type="SMART" id="SM00700">
    <property type="entry name" value="JHBP"/>
    <property type="match status" value="1"/>
</dbReference>
<name>A0A226E2B0_FOLCA</name>
<dbReference type="EMBL" id="LNIX01000007">
    <property type="protein sequence ID" value="OXA51872.1"/>
    <property type="molecule type" value="Genomic_DNA"/>
</dbReference>
<accession>A0A226E2B0</accession>
<dbReference type="AlphaFoldDB" id="A0A226E2B0"/>
<sequence length="270" mass="30390">MVLPNSTVLIILLLQGIFSQCSSGRVVNYFPTDEREIDEREVIQLPCSLDLMDPISDLVLKIIKEIQSHMHDGIPSMGIPPLDPLNISKYDFDVREPSFKAYGQIRDALVKNLSTFNVTNISTKLLKKSVNVSIEIPNLLITGDYTLKGKAFSFFPVTGQGDFLLKPEDAKCTIYTQLGYKDGHFYLTSFDYKLTIGDIYAKFDGIYGSGLISDILNQILNNFGTALFNRLEPLVHEDIRKELMEDIDRILKDIKVSQLGDLLGMMPLLC</sequence>
<gene>
    <name evidence="2" type="ORF">Fcan01_12872</name>
</gene>
<evidence type="ECO:0000256" key="1">
    <source>
        <dbReference type="SAM" id="SignalP"/>
    </source>
</evidence>
<evidence type="ECO:0000313" key="3">
    <source>
        <dbReference type="Proteomes" id="UP000198287"/>
    </source>
</evidence>
<proteinExistence type="predicted"/>
<comment type="caution">
    <text evidence="2">The sequence shown here is derived from an EMBL/GenBank/DDBJ whole genome shotgun (WGS) entry which is preliminary data.</text>
</comment>
<protein>
    <recommendedName>
        <fullName evidence="4">Circadian clock-controlled protein</fullName>
    </recommendedName>
</protein>
<dbReference type="PANTHER" id="PTHR11008">
    <property type="entry name" value="PROTEIN TAKEOUT-LIKE PROTEIN"/>
    <property type="match status" value="1"/>
</dbReference>
<feature type="chain" id="PRO_5012013896" description="Circadian clock-controlled protein" evidence="1">
    <location>
        <begin position="24"/>
        <end position="270"/>
    </location>
</feature>
<dbReference type="OMA" id="GDSWSNY"/>
<evidence type="ECO:0000313" key="2">
    <source>
        <dbReference type="EMBL" id="OXA51872.1"/>
    </source>
</evidence>
<feature type="signal peptide" evidence="1">
    <location>
        <begin position="1"/>
        <end position="23"/>
    </location>
</feature>
<dbReference type="Proteomes" id="UP000198287">
    <property type="component" value="Unassembled WGS sequence"/>
</dbReference>
<keyword evidence="1" id="KW-0732">Signal</keyword>
<organism evidence="2 3">
    <name type="scientific">Folsomia candida</name>
    <name type="common">Springtail</name>
    <dbReference type="NCBI Taxonomy" id="158441"/>
    <lineage>
        <taxon>Eukaryota</taxon>
        <taxon>Metazoa</taxon>
        <taxon>Ecdysozoa</taxon>
        <taxon>Arthropoda</taxon>
        <taxon>Hexapoda</taxon>
        <taxon>Collembola</taxon>
        <taxon>Entomobryomorpha</taxon>
        <taxon>Isotomoidea</taxon>
        <taxon>Isotomidae</taxon>
        <taxon>Proisotominae</taxon>
        <taxon>Folsomia</taxon>
    </lineage>
</organism>
<dbReference type="InterPro" id="IPR038606">
    <property type="entry name" value="To_sf"/>
</dbReference>
<dbReference type="Pfam" id="PF06585">
    <property type="entry name" value="JHBP"/>
    <property type="match status" value="1"/>
</dbReference>
<dbReference type="InterPro" id="IPR010562">
    <property type="entry name" value="Haemolymph_juvenile_hormone-bd"/>
</dbReference>
<dbReference type="SUPFAM" id="SSF55394">
    <property type="entry name" value="Bactericidal permeability-increasing protein, BPI"/>
    <property type="match status" value="1"/>
</dbReference>
<dbReference type="InterPro" id="IPR017943">
    <property type="entry name" value="Bactericidal_perm-incr_a/b_dom"/>
</dbReference>
<dbReference type="GO" id="GO:0008289">
    <property type="term" value="F:lipid binding"/>
    <property type="evidence" value="ECO:0007669"/>
    <property type="project" value="InterPro"/>
</dbReference>
<dbReference type="PANTHER" id="PTHR11008:SF9">
    <property type="entry name" value="PROTEIN TAKEOUT-LIKE PROTEIN"/>
    <property type="match status" value="1"/>
</dbReference>